<keyword evidence="4 7" id="KW-0732">Signal</keyword>
<dbReference type="InterPro" id="IPR001460">
    <property type="entry name" value="PCN-bd_Tpept"/>
</dbReference>
<evidence type="ECO:0000256" key="7">
    <source>
        <dbReference type="SAM" id="SignalP"/>
    </source>
</evidence>
<dbReference type="Proteomes" id="UP000249547">
    <property type="component" value="Unassembled WGS sequence"/>
</dbReference>
<dbReference type="Gene3D" id="3.40.710.10">
    <property type="entry name" value="DD-peptidase/beta-lactamase superfamily"/>
    <property type="match status" value="1"/>
</dbReference>
<comment type="similarity">
    <text evidence="2">Belongs to the class-D beta-lactamase family.</text>
</comment>
<evidence type="ECO:0000256" key="4">
    <source>
        <dbReference type="ARBA" id="ARBA00022729"/>
    </source>
</evidence>
<reference evidence="9 10" key="1">
    <citation type="submission" date="2018-06" db="EMBL/GenBank/DDBJ databases">
        <title>Genomic Encyclopedia of Archaeal and Bacterial Type Strains, Phase II (KMG-II): from individual species to whole genera.</title>
        <authorList>
            <person name="Goeker M."/>
        </authorList>
    </citation>
    <scope>NUCLEOTIDE SEQUENCE [LARGE SCALE GENOMIC DNA]</scope>
    <source>
        <strain evidence="9 10">DSM 23857</strain>
    </source>
</reference>
<evidence type="ECO:0000256" key="5">
    <source>
        <dbReference type="ARBA" id="ARBA00022801"/>
    </source>
</evidence>
<dbReference type="PANTHER" id="PTHR30627">
    <property type="entry name" value="PEPTIDOGLYCAN D,D-TRANSPEPTIDASE"/>
    <property type="match status" value="1"/>
</dbReference>
<evidence type="ECO:0000256" key="6">
    <source>
        <dbReference type="ARBA" id="ARBA00023251"/>
    </source>
</evidence>
<comment type="catalytic activity">
    <reaction evidence="1">
        <text>a beta-lactam + H2O = a substituted beta-amino acid</text>
        <dbReference type="Rhea" id="RHEA:20401"/>
        <dbReference type="ChEBI" id="CHEBI:15377"/>
        <dbReference type="ChEBI" id="CHEBI:35627"/>
        <dbReference type="ChEBI" id="CHEBI:140347"/>
        <dbReference type="EC" id="3.5.2.6"/>
    </reaction>
</comment>
<evidence type="ECO:0000313" key="10">
    <source>
        <dbReference type="Proteomes" id="UP000249547"/>
    </source>
</evidence>
<sequence>MKPFFFSICLLTTLAAHAQSFQVKDLLAAAHVEGSVTIYNVQNNTWYMSDSLDAIRTTQPASTFKIINLLIALETGVINNLDDVMPWVGSTDTVKYGYRPDIYKNMTIREAFQVSAGWVFIELAKKVGRKKYIHYLQAAGYGNNNLTEQGDDFWNFGAFGISPKNQVEFITKVYREQALPFQKKYITLLKEVMISEQNEQFTTRSKTGWTRVDGQNIGWWVGYITSGQQTYCFATRVTRPLAQGSAGFSNCRKSITMEACKRLGFLR</sequence>
<dbReference type="AlphaFoldDB" id="A0A327Q0Z7"/>
<dbReference type="EC" id="3.5.2.6" evidence="3"/>
<feature type="domain" description="Penicillin-binding protein transpeptidase" evidence="8">
    <location>
        <begin position="50"/>
        <end position="241"/>
    </location>
</feature>
<feature type="chain" id="PRO_5016397142" description="beta-lactamase" evidence="7">
    <location>
        <begin position="19"/>
        <end position="267"/>
    </location>
</feature>
<dbReference type="GO" id="GO:0005886">
    <property type="term" value="C:plasma membrane"/>
    <property type="evidence" value="ECO:0007669"/>
    <property type="project" value="TreeGrafter"/>
</dbReference>
<accession>A0A327Q0Z7</accession>
<dbReference type="GO" id="GO:0046677">
    <property type="term" value="P:response to antibiotic"/>
    <property type="evidence" value="ECO:0007669"/>
    <property type="project" value="UniProtKB-KW"/>
</dbReference>
<evidence type="ECO:0000256" key="2">
    <source>
        <dbReference type="ARBA" id="ARBA00007898"/>
    </source>
</evidence>
<dbReference type="InterPro" id="IPR012338">
    <property type="entry name" value="Beta-lactam/transpept-like"/>
</dbReference>
<keyword evidence="5" id="KW-0378">Hydrolase</keyword>
<keyword evidence="10" id="KW-1185">Reference proteome</keyword>
<keyword evidence="6" id="KW-0046">Antibiotic resistance</keyword>
<evidence type="ECO:0000313" key="9">
    <source>
        <dbReference type="EMBL" id="RAI97564.1"/>
    </source>
</evidence>
<gene>
    <name evidence="9" type="ORF">LX64_05072</name>
</gene>
<dbReference type="GO" id="GO:0071555">
    <property type="term" value="P:cell wall organization"/>
    <property type="evidence" value="ECO:0007669"/>
    <property type="project" value="TreeGrafter"/>
</dbReference>
<dbReference type="OrthoDB" id="9762883at2"/>
<dbReference type="Pfam" id="PF00905">
    <property type="entry name" value="Transpeptidase"/>
    <property type="match status" value="1"/>
</dbReference>
<proteinExistence type="inferred from homology"/>
<evidence type="ECO:0000256" key="3">
    <source>
        <dbReference type="ARBA" id="ARBA00012865"/>
    </source>
</evidence>
<dbReference type="InterPro" id="IPR050515">
    <property type="entry name" value="Beta-lactam/transpept"/>
</dbReference>
<evidence type="ECO:0000259" key="8">
    <source>
        <dbReference type="Pfam" id="PF00905"/>
    </source>
</evidence>
<dbReference type="GO" id="GO:0008658">
    <property type="term" value="F:penicillin binding"/>
    <property type="evidence" value="ECO:0007669"/>
    <property type="project" value="InterPro"/>
</dbReference>
<protein>
    <recommendedName>
        <fullName evidence="3">beta-lactamase</fullName>
        <ecNumber evidence="3">3.5.2.6</ecNumber>
    </recommendedName>
</protein>
<dbReference type="SUPFAM" id="SSF56601">
    <property type="entry name" value="beta-lactamase/transpeptidase-like"/>
    <property type="match status" value="1"/>
</dbReference>
<feature type="signal peptide" evidence="7">
    <location>
        <begin position="1"/>
        <end position="18"/>
    </location>
</feature>
<organism evidence="9 10">
    <name type="scientific">Chitinophaga skermanii</name>
    <dbReference type="NCBI Taxonomy" id="331697"/>
    <lineage>
        <taxon>Bacteria</taxon>
        <taxon>Pseudomonadati</taxon>
        <taxon>Bacteroidota</taxon>
        <taxon>Chitinophagia</taxon>
        <taxon>Chitinophagales</taxon>
        <taxon>Chitinophagaceae</taxon>
        <taxon>Chitinophaga</taxon>
    </lineage>
</organism>
<dbReference type="EMBL" id="QLLL01000015">
    <property type="protein sequence ID" value="RAI97564.1"/>
    <property type="molecule type" value="Genomic_DNA"/>
</dbReference>
<dbReference type="PANTHER" id="PTHR30627:SF6">
    <property type="entry name" value="BETA-LACTAMASE YBXI-RELATED"/>
    <property type="match status" value="1"/>
</dbReference>
<dbReference type="GO" id="GO:0008800">
    <property type="term" value="F:beta-lactamase activity"/>
    <property type="evidence" value="ECO:0007669"/>
    <property type="project" value="UniProtKB-EC"/>
</dbReference>
<name>A0A327Q0Z7_9BACT</name>
<dbReference type="RefSeq" id="WP_111600445.1">
    <property type="nucleotide sequence ID" value="NZ_QLLL01000015.1"/>
</dbReference>
<comment type="caution">
    <text evidence="9">The sequence shown here is derived from an EMBL/GenBank/DDBJ whole genome shotgun (WGS) entry which is preliminary data.</text>
</comment>
<evidence type="ECO:0000256" key="1">
    <source>
        <dbReference type="ARBA" id="ARBA00001526"/>
    </source>
</evidence>